<dbReference type="InterPro" id="IPR027417">
    <property type="entry name" value="P-loop_NTPase"/>
</dbReference>
<dbReference type="GO" id="GO:0015420">
    <property type="term" value="F:ABC-type vitamin B12 transporter activity"/>
    <property type="evidence" value="ECO:0007669"/>
    <property type="project" value="UniProtKB-EC"/>
</dbReference>
<dbReference type="RefSeq" id="WP_058582719.1">
    <property type="nucleotide sequence ID" value="NZ_LOPU01000029.1"/>
</dbReference>
<dbReference type="STRING" id="1514971.AUR64_15990"/>
<dbReference type="PANTHER" id="PTHR42734:SF5">
    <property type="entry name" value="IRON TRANSPORT SYSTEM ATP-BINDING PROTEIN HI_0361-RELATED"/>
    <property type="match status" value="1"/>
</dbReference>
<evidence type="ECO:0000256" key="6">
    <source>
        <dbReference type="ARBA" id="ARBA00058960"/>
    </source>
</evidence>
<keyword evidence="2" id="KW-0813">Transport</keyword>
<dbReference type="CDD" id="cd03235">
    <property type="entry name" value="ABC_Metallic_Cations"/>
    <property type="match status" value="1"/>
</dbReference>
<dbReference type="FunFam" id="3.40.50.300:FF:000134">
    <property type="entry name" value="Iron-enterobactin ABC transporter ATP-binding protein"/>
    <property type="match status" value="1"/>
</dbReference>
<dbReference type="InterPro" id="IPR003593">
    <property type="entry name" value="AAA+_ATPase"/>
</dbReference>
<sequence length="254" mass="27325">MSAIDLSNVTFGYTDTPVVEDVSLTVEEGEFLGLVGPNGSGKSTLLRLMLGLVRPDAGNVELFGEPARSFDAGERIGYVAQDVASAATEMPITVREVVEMGRYPHIGFGRFGTEDRRIVADALDTVGVTDLADRRLAHLSGGQRQRVFIARALAGEADLLALDEPAVGVDAESREAFYDLLRELNEGGLTVVLIEHDIGVVTEHATTVACLNRQLFFHGEPSGFADSDALAQAYGANQRMLEHDHDHDGSHSHP</sequence>
<dbReference type="AlphaFoldDB" id="A0A0W1R8J6"/>
<dbReference type="EC" id="7.6.2.8" evidence="8"/>
<dbReference type="EMBL" id="LOPU01000029">
    <property type="protein sequence ID" value="KTG09568.1"/>
    <property type="molecule type" value="Genomic_DNA"/>
</dbReference>
<evidence type="ECO:0000256" key="4">
    <source>
        <dbReference type="ARBA" id="ARBA00022840"/>
    </source>
</evidence>
<comment type="caution">
    <text evidence="12">The sequence shown here is derived from an EMBL/GenBank/DDBJ whole genome shotgun (WGS) entry which is preliminary data.</text>
</comment>
<comment type="subunit">
    <text evidence="7">The complex is composed of two ATP-binding proteins (BtuD), two transmembrane proteins (BtuC) and a solute-binding protein (BtuF).</text>
</comment>
<keyword evidence="4 12" id="KW-0067">ATP-binding</keyword>
<evidence type="ECO:0000313" key="12">
    <source>
        <dbReference type="EMBL" id="KTG09568.1"/>
    </source>
</evidence>
<dbReference type="InterPro" id="IPR017871">
    <property type="entry name" value="ABC_transporter-like_CS"/>
</dbReference>
<dbReference type="Gene3D" id="3.40.50.300">
    <property type="entry name" value="P-loop containing nucleotide triphosphate hydrolases"/>
    <property type="match status" value="1"/>
</dbReference>
<keyword evidence="3" id="KW-0547">Nucleotide-binding</keyword>
<dbReference type="Pfam" id="PF00005">
    <property type="entry name" value="ABC_tran"/>
    <property type="match status" value="1"/>
</dbReference>
<evidence type="ECO:0000259" key="11">
    <source>
        <dbReference type="PROSITE" id="PS50893"/>
    </source>
</evidence>
<keyword evidence="13" id="KW-1185">Reference proteome</keyword>
<accession>A0A0W1R8J6</accession>
<protein>
    <recommendedName>
        <fullName evidence="9">Cobalamin import ATP-binding protein BtuD</fullName>
        <ecNumber evidence="8">7.6.2.8</ecNumber>
    </recommendedName>
    <alternativeName>
        <fullName evidence="10">Vitamin B12-transporting ATPase</fullName>
    </alternativeName>
</protein>
<dbReference type="SUPFAM" id="SSF52540">
    <property type="entry name" value="P-loop containing nucleoside triphosphate hydrolases"/>
    <property type="match status" value="1"/>
</dbReference>
<dbReference type="SMART" id="SM00382">
    <property type="entry name" value="AAA"/>
    <property type="match status" value="1"/>
</dbReference>
<evidence type="ECO:0000256" key="1">
    <source>
        <dbReference type="ARBA" id="ARBA00005417"/>
    </source>
</evidence>
<dbReference type="InterPro" id="IPR050153">
    <property type="entry name" value="Metal_Ion_Import_ABC"/>
</dbReference>
<proteinExistence type="inferred from homology"/>
<evidence type="ECO:0000256" key="5">
    <source>
        <dbReference type="ARBA" id="ARBA00050590"/>
    </source>
</evidence>
<reference evidence="12 13" key="1">
    <citation type="submission" date="2015-12" db="EMBL/GenBank/DDBJ databases">
        <title>Haloprofundus marisrubri gen. nov., sp. nov., an extremely halophilic archaeon isolated from the Discovery deep brine-seawater interface in the Red Sea.</title>
        <authorList>
            <person name="Zhang G."/>
            <person name="Stingl U."/>
            <person name="Rashid M."/>
        </authorList>
    </citation>
    <scope>NUCLEOTIDE SEQUENCE [LARGE SCALE GENOMIC DNA]</scope>
    <source>
        <strain evidence="12 13">SB9</strain>
    </source>
</reference>
<feature type="domain" description="ABC transporter" evidence="11">
    <location>
        <begin position="4"/>
        <end position="237"/>
    </location>
</feature>
<dbReference type="PROSITE" id="PS00211">
    <property type="entry name" value="ABC_TRANSPORTER_1"/>
    <property type="match status" value="1"/>
</dbReference>
<evidence type="ECO:0000256" key="7">
    <source>
        <dbReference type="ARBA" id="ARBA00064420"/>
    </source>
</evidence>
<dbReference type="GO" id="GO:0016887">
    <property type="term" value="F:ATP hydrolysis activity"/>
    <property type="evidence" value="ECO:0007669"/>
    <property type="project" value="InterPro"/>
</dbReference>
<evidence type="ECO:0000256" key="9">
    <source>
        <dbReference type="ARBA" id="ARBA00073649"/>
    </source>
</evidence>
<evidence type="ECO:0000256" key="8">
    <source>
        <dbReference type="ARBA" id="ARBA00066387"/>
    </source>
</evidence>
<evidence type="ECO:0000256" key="3">
    <source>
        <dbReference type="ARBA" id="ARBA00022741"/>
    </source>
</evidence>
<comment type="catalytic activity">
    <reaction evidence="5">
        <text>an R-cob(III)alamin(out) + ATP + H2O = an R-cob(III)alamin(in) + ADP + phosphate + H(+)</text>
        <dbReference type="Rhea" id="RHEA:17873"/>
        <dbReference type="ChEBI" id="CHEBI:15377"/>
        <dbReference type="ChEBI" id="CHEBI:15378"/>
        <dbReference type="ChEBI" id="CHEBI:30616"/>
        <dbReference type="ChEBI" id="CHEBI:43474"/>
        <dbReference type="ChEBI" id="CHEBI:140785"/>
        <dbReference type="ChEBI" id="CHEBI:456216"/>
        <dbReference type="EC" id="7.6.2.8"/>
    </reaction>
</comment>
<dbReference type="PROSITE" id="PS50893">
    <property type="entry name" value="ABC_TRANSPORTER_2"/>
    <property type="match status" value="1"/>
</dbReference>
<evidence type="ECO:0000256" key="10">
    <source>
        <dbReference type="ARBA" id="ARBA00077139"/>
    </source>
</evidence>
<evidence type="ECO:0000313" key="13">
    <source>
        <dbReference type="Proteomes" id="UP000054387"/>
    </source>
</evidence>
<comment type="similarity">
    <text evidence="1">Belongs to the ABC transporter superfamily.</text>
</comment>
<comment type="function">
    <text evidence="6">Required for corrinoid utilization. Probably part of the ABC transporter complex BtuCDF involved in cobalamin (vitamin B12) import. Probably responsible for energy coupling to the transport system.</text>
</comment>
<dbReference type="OrthoDB" id="10909at2157"/>
<dbReference type="PANTHER" id="PTHR42734">
    <property type="entry name" value="METAL TRANSPORT SYSTEM ATP-BINDING PROTEIN TM_0124-RELATED"/>
    <property type="match status" value="1"/>
</dbReference>
<gene>
    <name evidence="12" type="ORF">AUR64_15990</name>
</gene>
<evidence type="ECO:0000256" key="2">
    <source>
        <dbReference type="ARBA" id="ARBA00022448"/>
    </source>
</evidence>
<name>A0A0W1R8J6_9EURY</name>
<dbReference type="InterPro" id="IPR003439">
    <property type="entry name" value="ABC_transporter-like_ATP-bd"/>
</dbReference>
<dbReference type="Proteomes" id="UP000054387">
    <property type="component" value="Unassembled WGS sequence"/>
</dbReference>
<dbReference type="GO" id="GO:0005524">
    <property type="term" value="F:ATP binding"/>
    <property type="evidence" value="ECO:0007669"/>
    <property type="project" value="UniProtKB-KW"/>
</dbReference>
<organism evidence="12 13">
    <name type="scientific">Haloprofundus marisrubri</name>
    <dbReference type="NCBI Taxonomy" id="1514971"/>
    <lineage>
        <taxon>Archaea</taxon>
        <taxon>Methanobacteriati</taxon>
        <taxon>Methanobacteriota</taxon>
        <taxon>Stenosarchaea group</taxon>
        <taxon>Halobacteria</taxon>
        <taxon>Halobacteriales</taxon>
        <taxon>Haloferacaceae</taxon>
        <taxon>Haloprofundus</taxon>
    </lineage>
</organism>